<comment type="caution">
    <text evidence="3">The sequence shown here is derived from an EMBL/GenBank/DDBJ whole genome shotgun (WGS) entry which is preliminary data.</text>
</comment>
<protein>
    <submittedName>
        <fullName evidence="3">Uncharacterized protein</fullName>
    </submittedName>
</protein>
<proteinExistence type="predicted"/>
<evidence type="ECO:0000256" key="2">
    <source>
        <dbReference type="SAM" id="MobiDB-lite"/>
    </source>
</evidence>
<feature type="region of interest" description="Disordered" evidence="2">
    <location>
        <begin position="61"/>
        <end position="116"/>
    </location>
</feature>
<organism evidence="3">
    <name type="scientific">Tanacetum cinerariifolium</name>
    <name type="common">Dalmatian daisy</name>
    <name type="synonym">Chrysanthemum cinerariifolium</name>
    <dbReference type="NCBI Taxonomy" id="118510"/>
    <lineage>
        <taxon>Eukaryota</taxon>
        <taxon>Viridiplantae</taxon>
        <taxon>Streptophyta</taxon>
        <taxon>Embryophyta</taxon>
        <taxon>Tracheophyta</taxon>
        <taxon>Spermatophyta</taxon>
        <taxon>Magnoliopsida</taxon>
        <taxon>eudicotyledons</taxon>
        <taxon>Gunneridae</taxon>
        <taxon>Pentapetalae</taxon>
        <taxon>asterids</taxon>
        <taxon>campanulids</taxon>
        <taxon>Asterales</taxon>
        <taxon>Asteraceae</taxon>
        <taxon>Asteroideae</taxon>
        <taxon>Anthemideae</taxon>
        <taxon>Anthemidinae</taxon>
        <taxon>Tanacetum</taxon>
    </lineage>
</organism>
<gene>
    <name evidence="3" type="ORF">Tci_892430</name>
</gene>
<reference evidence="3" key="1">
    <citation type="journal article" date="2019" name="Sci. Rep.">
        <title>Draft genome of Tanacetum cinerariifolium, the natural source of mosquito coil.</title>
        <authorList>
            <person name="Yamashiro T."/>
            <person name="Shiraishi A."/>
            <person name="Satake H."/>
            <person name="Nakayama K."/>
        </authorList>
    </citation>
    <scope>NUCLEOTIDE SEQUENCE</scope>
</reference>
<feature type="non-terminal residue" evidence="3">
    <location>
        <position position="1"/>
    </location>
</feature>
<feature type="coiled-coil region" evidence="1">
    <location>
        <begin position="17"/>
        <end position="44"/>
    </location>
</feature>
<evidence type="ECO:0000256" key="1">
    <source>
        <dbReference type="SAM" id="Coils"/>
    </source>
</evidence>
<sequence length="116" mass="13300">EDIKLLKLDVMHRDNAVVELRKKFKAAEKERDELKHTLEKFQTSLRNLMFDCDELNSYESDVSVPTSLVHDSTTTPTKEMSQSDRPSTPIIEDWVSDSEDESKGEPMPTQKAPSFV</sequence>
<name>A0A699UFC1_TANCI</name>
<dbReference type="EMBL" id="BKCJ011322312">
    <property type="protein sequence ID" value="GFD20461.1"/>
    <property type="molecule type" value="Genomic_DNA"/>
</dbReference>
<feature type="compositionally biased region" description="Polar residues" evidence="2">
    <location>
        <begin position="61"/>
        <end position="86"/>
    </location>
</feature>
<keyword evidence="1" id="KW-0175">Coiled coil</keyword>
<accession>A0A699UFC1</accession>
<evidence type="ECO:0000313" key="3">
    <source>
        <dbReference type="EMBL" id="GFD20461.1"/>
    </source>
</evidence>
<dbReference type="AlphaFoldDB" id="A0A699UFC1"/>